<dbReference type="OrthoDB" id="408631at2759"/>
<protein>
    <submittedName>
        <fullName evidence="3">Alpha/beta hydrolase fold protein</fullName>
    </submittedName>
</protein>
<dbReference type="AlphaFoldDB" id="A0A3N2PUZ0"/>
<dbReference type="GeneID" id="39580600"/>
<gene>
    <name evidence="3" type="ORF">SODALDRAFT_334058</name>
</gene>
<feature type="domain" description="Alpha/beta hydrolase fold-3" evidence="2">
    <location>
        <begin position="77"/>
        <end position="293"/>
    </location>
</feature>
<dbReference type="InterPro" id="IPR013094">
    <property type="entry name" value="AB_hydrolase_3"/>
</dbReference>
<dbReference type="Gene3D" id="3.40.50.1820">
    <property type="entry name" value="alpha/beta hydrolase"/>
    <property type="match status" value="1"/>
</dbReference>
<dbReference type="STRING" id="1314773.A0A3N2PUZ0"/>
<evidence type="ECO:0000259" key="2">
    <source>
        <dbReference type="Pfam" id="PF07859"/>
    </source>
</evidence>
<dbReference type="SUPFAM" id="SSF53474">
    <property type="entry name" value="alpha/beta-Hydrolases"/>
    <property type="match status" value="1"/>
</dbReference>
<dbReference type="RefSeq" id="XP_028466100.1">
    <property type="nucleotide sequence ID" value="XM_028612122.1"/>
</dbReference>
<dbReference type="PANTHER" id="PTHR48081">
    <property type="entry name" value="AB HYDROLASE SUPERFAMILY PROTEIN C4A8.06C"/>
    <property type="match status" value="1"/>
</dbReference>
<reference evidence="3 4" key="1">
    <citation type="journal article" date="2018" name="Mol. Ecol.">
        <title>The obligate alkalophilic soda-lake fungus Sodiomyces alkalinus has shifted to a protein diet.</title>
        <authorList>
            <person name="Grum-Grzhimaylo A.A."/>
            <person name="Falkoski D.L."/>
            <person name="van den Heuvel J."/>
            <person name="Valero-Jimenez C.A."/>
            <person name="Min B."/>
            <person name="Choi I.G."/>
            <person name="Lipzen A."/>
            <person name="Daum C.G."/>
            <person name="Aanen D.K."/>
            <person name="Tsang A."/>
            <person name="Henrissat B."/>
            <person name="Bilanenko E.N."/>
            <person name="de Vries R.P."/>
            <person name="van Kan J.A.L."/>
            <person name="Grigoriev I.V."/>
            <person name="Debets A.J.M."/>
        </authorList>
    </citation>
    <scope>NUCLEOTIDE SEQUENCE [LARGE SCALE GENOMIC DNA]</scope>
    <source>
        <strain evidence="3 4">F11</strain>
    </source>
</reference>
<sequence length="398" mass="43178">MQPSLLARLYYATKLSALQLAYRQGTWLQSCKSYLSPRDTHPDLVKTYECRPHLPVRIFFAPGYDGRQPSDPLPVLFTIHGGGFAVGEPADDDAWNHTFANRNGVLVVGLNYSKAPTHPFPTGLHDVHALFRAVLADADLPIDKTRTAVAGFSAGGNLALGLSQLDAAARRKEGEQDPSSSSWPGLLRAAIPIYAPLDLSIPTAGKAARRRWKQDVAQLRGGIRGAGVDPLLLIADAFNWGYVPYGTDLRDPLVSPFFAARETLPQHVCVVAAELDFLAWESWAFASRLAGRQVGPGTVGRGECGAPSELELGDERFAWTVEERSAGEEEDGTSKKSTGVGSVRWLLVPDVVHSFDLHDMSTAVSDGETVRDGNAKAVKMIDELGTWLGRTVWGHADR</sequence>
<dbReference type="EMBL" id="ML119056">
    <property type="protein sequence ID" value="ROT38294.1"/>
    <property type="molecule type" value="Genomic_DNA"/>
</dbReference>
<keyword evidence="4" id="KW-1185">Reference proteome</keyword>
<evidence type="ECO:0000313" key="3">
    <source>
        <dbReference type="EMBL" id="ROT38294.1"/>
    </source>
</evidence>
<dbReference type="Proteomes" id="UP000272025">
    <property type="component" value="Unassembled WGS sequence"/>
</dbReference>
<dbReference type="Pfam" id="PF07859">
    <property type="entry name" value="Abhydrolase_3"/>
    <property type="match status" value="1"/>
</dbReference>
<keyword evidence="1 3" id="KW-0378">Hydrolase</keyword>
<evidence type="ECO:0000256" key="1">
    <source>
        <dbReference type="ARBA" id="ARBA00022801"/>
    </source>
</evidence>
<organism evidence="3 4">
    <name type="scientific">Sodiomyces alkalinus (strain CBS 110278 / VKM F-3762 / F11)</name>
    <name type="common">Alkaliphilic filamentous fungus</name>
    <dbReference type="NCBI Taxonomy" id="1314773"/>
    <lineage>
        <taxon>Eukaryota</taxon>
        <taxon>Fungi</taxon>
        <taxon>Dikarya</taxon>
        <taxon>Ascomycota</taxon>
        <taxon>Pezizomycotina</taxon>
        <taxon>Sordariomycetes</taxon>
        <taxon>Hypocreomycetidae</taxon>
        <taxon>Glomerellales</taxon>
        <taxon>Plectosphaerellaceae</taxon>
        <taxon>Sodiomyces</taxon>
    </lineage>
</organism>
<proteinExistence type="predicted"/>
<name>A0A3N2PUZ0_SODAK</name>
<dbReference type="PANTHER" id="PTHR48081:SF8">
    <property type="entry name" value="ALPHA_BETA HYDROLASE FOLD-3 DOMAIN-CONTAINING PROTEIN-RELATED"/>
    <property type="match status" value="1"/>
</dbReference>
<dbReference type="GO" id="GO:0016787">
    <property type="term" value="F:hydrolase activity"/>
    <property type="evidence" value="ECO:0007669"/>
    <property type="project" value="UniProtKB-KW"/>
</dbReference>
<accession>A0A3N2PUZ0</accession>
<dbReference type="InterPro" id="IPR050300">
    <property type="entry name" value="GDXG_lipolytic_enzyme"/>
</dbReference>
<evidence type="ECO:0000313" key="4">
    <source>
        <dbReference type="Proteomes" id="UP000272025"/>
    </source>
</evidence>
<dbReference type="InterPro" id="IPR029058">
    <property type="entry name" value="AB_hydrolase_fold"/>
</dbReference>